<dbReference type="InterPro" id="IPR013653">
    <property type="entry name" value="GCN5-like_dom"/>
</dbReference>
<dbReference type="EMBL" id="SNWQ01000012">
    <property type="protein sequence ID" value="TDO45796.1"/>
    <property type="molecule type" value="Genomic_DNA"/>
</dbReference>
<proteinExistence type="predicted"/>
<dbReference type="SUPFAM" id="SSF55729">
    <property type="entry name" value="Acyl-CoA N-acyltransferases (Nat)"/>
    <property type="match status" value="1"/>
</dbReference>
<evidence type="ECO:0000259" key="1">
    <source>
        <dbReference type="Pfam" id="PF08445"/>
    </source>
</evidence>
<dbReference type="Proteomes" id="UP000295388">
    <property type="component" value="Unassembled WGS sequence"/>
</dbReference>
<organism evidence="2 3">
    <name type="scientific">Kribbella caucasensis</name>
    <dbReference type="NCBI Taxonomy" id="2512215"/>
    <lineage>
        <taxon>Bacteria</taxon>
        <taxon>Bacillati</taxon>
        <taxon>Actinomycetota</taxon>
        <taxon>Actinomycetes</taxon>
        <taxon>Propionibacteriales</taxon>
        <taxon>Kribbellaceae</taxon>
        <taxon>Kribbella</taxon>
    </lineage>
</organism>
<name>A0A4R6KBV7_9ACTN</name>
<gene>
    <name evidence="2" type="ORF">EV643_112121</name>
</gene>
<dbReference type="Pfam" id="PF08445">
    <property type="entry name" value="FR47"/>
    <property type="match status" value="1"/>
</dbReference>
<dbReference type="GO" id="GO:0016747">
    <property type="term" value="F:acyltransferase activity, transferring groups other than amino-acyl groups"/>
    <property type="evidence" value="ECO:0007669"/>
    <property type="project" value="InterPro"/>
</dbReference>
<dbReference type="AlphaFoldDB" id="A0A4R6KBV7"/>
<accession>A0A4R6KBV7</accession>
<dbReference type="InterPro" id="IPR016181">
    <property type="entry name" value="Acyl_CoA_acyltransferase"/>
</dbReference>
<evidence type="ECO:0000313" key="3">
    <source>
        <dbReference type="Proteomes" id="UP000295388"/>
    </source>
</evidence>
<dbReference type="RefSeq" id="WP_133802417.1">
    <property type="nucleotide sequence ID" value="NZ_SNWQ01000012.1"/>
</dbReference>
<sequence length="95" mass="10579">MELREFEGGHTALVAGWATSAEEVGLGPVFVRALLGQALDSGHSDVFLRVRPDNLPAIRMYERVGFLRVTDELAAEWNKAQPIAYTWMQYPTGDD</sequence>
<protein>
    <submittedName>
        <fullName evidence="2">FR47-like protein</fullName>
    </submittedName>
</protein>
<reference evidence="2 3" key="1">
    <citation type="submission" date="2019-03" db="EMBL/GenBank/DDBJ databases">
        <title>Genomic Encyclopedia of Type Strains, Phase III (KMG-III): the genomes of soil and plant-associated and newly described type strains.</title>
        <authorList>
            <person name="Whitman W."/>
        </authorList>
    </citation>
    <scope>NUCLEOTIDE SEQUENCE [LARGE SCALE GENOMIC DNA]</scope>
    <source>
        <strain evidence="2 3">VKM Ac-2527</strain>
    </source>
</reference>
<comment type="caution">
    <text evidence="2">The sequence shown here is derived from an EMBL/GenBank/DDBJ whole genome shotgun (WGS) entry which is preliminary data.</text>
</comment>
<dbReference type="Gene3D" id="3.40.630.30">
    <property type="match status" value="1"/>
</dbReference>
<evidence type="ECO:0000313" key="2">
    <source>
        <dbReference type="EMBL" id="TDO45796.1"/>
    </source>
</evidence>
<feature type="domain" description="GCN5-related N-acetyltransferase Rv2170-like" evidence="1">
    <location>
        <begin position="21"/>
        <end position="69"/>
    </location>
</feature>
<dbReference type="OrthoDB" id="3377533at2"/>
<keyword evidence="3" id="KW-1185">Reference proteome</keyword>